<dbReference type="InterPro" id="IPR027473">
    <property type="entry name" value="L-asparaginase_C"/>
</dbReference>
<protein>
    <submittedName>
        <fullName evidence="2">Glutamyl-tRNA(Gln) amidotransferase, subunit D</fullName>
    </submittedName>
</protein>
<dbReference type="PIRSF" id="PIRSF500176">
    <property type="entry name" value="L_ASNase"/>
    <property type="match status" value="1"/>
</dbReference>
<dbReference type="InterPro" id="IPR036152">
    <property type="entry name" value="Asp/glu_Ase-like_sf"/>
</dbReference>
<dbReference type="PROSITE" id="PS51732">
    <property type="entry name" value="ASN_GLN_ASE_3"/>
    <property type="match status" value="1"/>
</dbReference>
<evidence type="ECO:0000313" key="2">
    <source>
        <dbReference type="EMBL" id="EQD35245.1"/>
    </source>
</evidence>
<feature type="non-terminal residue" evidence="2">
    <location>
        <position position="171"/>
    </location>
</feature>
<dbReference type="PANTHER" id="PTHR11707:SF28">
    <property type="entry name" value="60 KDA LYSOPHOSPHOLIPASE"/>
    <property type="match status" value="1"/>
</dbReference>
<comment type="caution">
    <text evidence="2">The sequence shown here is derived from an EMBL/GenBank/DDBJ whole genome shotgun (WGS) entry which is preliminary data.</text>
</comment>
<dbReference type="Pfam" id="PF17763">
    <property type="entry name" value="Asparaginase_C"/>
    <property type="match status" value="1"/>
</dbReference>
<dbReference type="GO" id="GO:0016740">
    <property type="term" value="F:transferase activity"/>
    <property type="evidence" value="ECO:0007669"/>
    <property type="project" value="UniProtKB-KW"/>
</dbReference>
<dbReference type="Gene3D" id="3.40.50.40">
    <property type="match status" value="1"/>
</dbReference>
<dbReference type="AlphaFoldDB" id="T1A0A7"/>
<dbReference type="SUPFAM" id="SSF53774">
    <property type="entry name" value="Glutaminase/Asparaginase"/>
    <property type="match status" value="1"/>
</dbReference>
<organism evidence="2">
    <name type="scientific">mine drainage metagenome</name>
    <dbReference type="NCBI Taxonomy" id="410659"/>
    <lineage>
        <taxon>unclassified sequences</taxon>
        <taxon>metagenomes</taxon>
        <taxon>ecological metagenomes</taxon>
    </lineage>
</organism>
<reference evidence="2" key="1">
    <citation type="submission" date="2013-08" db="EMBL/GenBank/DDBJ databases">
        <authorList>
            <person name="Mendez C."/>
            <person name="Richter M."/>
            <person name="Ferrer M."/>
            <person name="Sanchez J."/>
        </authorList>
    </citation>
    <scope>NUCLEOTIDE SEQUENCE</scope>
</reference>
<name>T1A0A7_9ZZZZ</name>
<dbReference type="EMBL" id="AUZX01013566">
    <property type="protein sequence ID" value="EQD35245.1"/>
    <property type="molecule type" value="Genomic_DNA"/>
</dbReference>
<dbReference type="PIRSF" id="PIRSF001220">
    <property type="entry name" value="L-ASNase_gatD"/>
    <property type="match status" value="1"/>
</dbReference>
<dbReference type="PANTHER" id="PTHR11707">
    <property type="entry name" value="L-ASPARAGINASE"/>
    <property type="match status" value="1"/>
</dbReference>
<keyword evidence="2" id="KW-0808">Transferase</keyword>
<accession>T1A0A7</accession>
<evidence type="ECO:0000259" key="1">
    <source>
        <dbReference type="Pfam" id="PF17763"/>
    </source>
</evidence>
<dbReference type="SMART" id="SM00870">
    <property type="entry name" value="Asparaginase"/>
    <property type="match status" value="1"/>
</dbReference>
<gene>
    <name evidence="2" type="ORF">B1A_18389</name>
</gene>
<proteinExistence type="predicted"/>
<reference evidence="2" key="2">
    <citation type="journal article" date="2014" name="ISME J.">
        <title>Microbial stratification in low pH oxic and suboxic macroscopic growths along an acid mine drainage.</title>
        <authorList>
            <person name="Mendez-Garcia C."/>
            <person name="Mesa V."/>
            <person name="Sprenger R.R."/>
            <person name="Richter M."/>
            <person name="Diez M.S."/>
            <person name="Solano J."/>
            <person name="Bargiela R."/>
            <person name="Golyshina O.V."/>
            <person name="Manteca A."/>
            <person name="Ramos J.L."/>
            <person name="Gallego J.R."/>
            <person name="Llorente I."/>
            <person name="Martins Dos Santos V.A."/>
            <person name="Jensen O.N."/>
            <person name="Pelaez A.I."/>
            <person name="Sanchez J."/>
            <person name="Ferrer M."/>
        </authorList>
    </citation>
    <scope>NUCLEOTIDE SEQUENCE</scope>
</reference>
<sequence length="171" mass="18879">MQRRSKGKIVYLSDYRKVERTTGKKVSAETKFEPKVALVKAYPNSDPGVIEYYSGKGYKGIIIEGTGLGHVPTTTSIKEYSWIGNVKKAVDLGIIVAATSQCLYGRVNSNVYRNLRMLRDAGAVYCEDMLPEVAQVKLGVLIGNYGVAKAQEMLNKNMAGEITARTEFDFP</sequence>
<feature type="domain" description="Asparaginase/glutaminase C-terminal" evidence="1">
    <location>
        <begin position="35"/>
        <end position="145"/>
    </location>
</feature>
<dbReference type="InterPro" id="IPR006034">
    <property type="entry name" value="Asparaginase/glutaminase-like"/>
</dbReference>
<dbReference type="InterPro" id="IPR040919">
    <property type="entry name" value="Asparaginase_C"/>
</dbReference>